<organism evidence="7">
    <name type="scientific">Enterobacter mori</name>
    <dbReference type="NCBI Taxonomy" id="539813"/>
    <lineage>
        <taxon>Bacteria</taxon>
        <taxon>Pseudomonadati</taxon>
        <taxon>Pseudomonadota</taxon>
        <taxon>Gammaproteobacteria</taxon>
        <taxon>Enterobacterales</taxon>
        <taxon>Enterobacteriaceae</taxon>
        <taxon>Enterobacter</taxon>
    </lineage>
</organism>
<dbReference type="PANTHER" id="PTHR33420">
    <property type="entry name" value="FIMBRIAL SUBUNIT ELFA-RELATED"/>
    <property type="match status" value="1"/>
</dbReference>
<evidence type="ECO:0000259" key="6">
    <source>
        <dbReference type="Pfam" id="PF00419"/>
    </source>
</evidence>
<dbReference type="SUPFAM" id="SSF49401">
    <property type="entry name" value="Bacterial adhesins"/>
    <property type="match status" value="1"/>
</dbReference>
<protein>
    <submittedName>
        <fullName evidence="7">Type 1 fimbrial protein</fullName>
    </submittedName>
</protein>
<dbReference type="GO" id="GO:0009289">
    <property type="term" value="C:pilus"/>
    <property type="evidence" value="ECO:0007669"/>
    <property type="project" value="UniProtKB-SubCell"/>
</dbReference>
<sequence length="369" mass="40008">MMKRRYLLLLLFCTLFPFAGQVLAYNCNFITNKTITLPNFWTTNELISPVGGINEAVMINSGLSTTAKLFTGTEIDCNTNLPGQNDNAVKLTAPDAGMMDRYIAPGGNESGLLKTNVPGIVYAYTIRCANDCAGGKGLYLNLPTQPGASVTSNQYVGGGYENSEPNWDVFFSLYQTPDYRPHTGQTQVRAIPGTIGTLVMGTKTSNTITMNVTESSVLFTLNEPTCLTYTINNSNMRDHYDVDFGDFFVSDFDKTSGYTAERRFTLDLYNCSMNSISITVNGVHTADGNTLINQSGTAEGVGVDLAAQLVNSWEAIKVDGSASVGANFSGNDGWYQPYYQIPFSGKLKKIGEIKAGSFSSTATFTISYN</sequence>
<feature type="domain" description="Fimbrial-type adhesion" evidence="6">
    <location>
        <begin position="237"/>
        <end position="368"/>
    </location>
</feature>
<dbReference type="Gene3D" id="2.60.40.1090">
    <property type="entry name" value="Fimbrial-type adhesion domain"/>
    <property type="match status" value="1"/>
</dbReference>
<evidence type="ECO:0000313" key="7">
    <source>
        <dbReference type="EMBL" id="QPK01306.1"/>
    </source>
</evidence>
<evidence type="ECO:0000256" key="2">
    <source>
        <dbReference type="ARBA" id="ARBA00006671"/>
    </source>
</evidence>
<dbReference type="PANTHER" id="PTHR33420:SF12">
    <property type="entry name" value="FIMBRIN-LIKE PROTEIN FIMI-RELATED"/>
    <property type="match status" value="1"/>
</dbReference>
<dbReference type="InterPro" id="IPR036937">
    <property type="entry name" value="Adhesion_dom_fimbrial_sf"/>
</dbReference>
<dbReference type="InterPro" id="IPR050263">
    <property type="entry name" value="Bact_Fimbrial_Adh_Pro"/>
</dbReference>
<name>A0A7T0DXG5_9ENTR</name>
<dbReference type="Pfam" id="PF00419">
    <property type="entry name" value="Fimbrial"/>
    <property type="match status" value="1"/>
</dbReference>
<feature type="chain" id="PRO_5032664363" evidence="5">
    <location>
        <begin position="25"/>
        <end position="369"/>
    </location>
</feature>
<dbReference type="InterPro" id="IPR000259">
    <property type="entry name" value="Adhesion_dom_fimbrial"/>
</dbReference>
<proteinExistence type="inferred from homology"/>
<evidence type="ECO:0000256" key="5">
    <source>
        <dbReference type="SAM" id="SignalP"/>
    </source>
</evidence>
<dbReference type="InterPro" id="IPR008966">
    <property type="entry name" value="Adhesion_dom_sf"/>
</dbReference>
<reference evidence="7" key="1">
    <citation type="submission" date="2020-09" db="EMBL/GenBank/DDBJ databases">
        <title>First Report of a novel Colistin-Resistant species of Enterobacter cloacae complex Producing MCR-5 isolated from hospital sewage water.</title>
        <authorList>
            <person name="Zhou K."/>
        </authorList>
    </citation>
    <scope>NUCLEOTIDE SEQUENCE [LARGE SCALE GENOMIC DNA]</scope>
    <source>
        <strain evidence="7">HSW1412</strain>
    </source>
</reference>
<keyword evidence="4" id="KW-0281">Fimbrium</keyword>
<evidence type="ECO:0000256" key="1">
    <source>
        <dbReference type="ARBA" id="ARBA00004561"/>
    </source>
</evidence>
<keyword evidence="3 5" id="KW-0732">Signal</keyword>
<dbReference type="GO" id="GO:0043709">
    <property type="term" value="P:cell adhesion involved in single-species biofilm formation"/>
    <property type="evidence" value="ECO:0007669"/>
    <property type="project" value="TreeGrafter"/>
</dbReference>
<evidence type="ECO:0000256" key="4">
    <source>
        <dbReference type="ARBA" id="ARBA00023263"/>
    </source>
</evidence>
<dbReference type="EMBL" id="CP061801">
    <property type="protein sequence ID" value="QPK01306.1"/>
    <property type="molecule type" value="Genomic_DNA"/>
</dbReference>
<gene>
    <name evidence="7" type="ORF">IDM36_03945</name>
</gene>
<evidence type="ECO:0000256" key="3">
    <source>
        <dbReference type="ARBA" id="ARBA00022729"/>
    </source>
</evidence>
<comment type="subcellular location">
    <subcellularLocation>
        <location evidence="1">Fimbrium</location>
    </subcellularLocation>
</comment>
<dbReference type="AlphaFoldDB" id="A0A7T0DXG5"/>
<feature type="signal peptide" evidence="5">
    <location>
        <begin position="1"/>
        <end position="24"/>
    </location>
</feature>
<accession>A0A7T0DXG5</accession>
<comment type="similarity">
    <text evidence="2">Belongs to the fimbrial protein family.</text>
</comment>